<dbReference type="EMBL" id="JAPCXC010000003">
    <property type="protein sequence ID" value="KAJ1613350.1"/>
    <property type="molecule type" value="Genomic_DNA"/>
</dbReference>
<dbReference type="Proteomes" id="UP001067231">
    <property type="component" value="Unassembled WGS sequence"/>
</dbReference>
<gene>
    <name evidence="1" type="ORF">OJ253_198</name>
</gene>
<dbReference type="OrthoDB" id="339601at2759"/>
<accession>A0A9D5HYW4</accession>
<proteinExistence type="predicted"/>
<dbReference type="AlphaFoldDB" id="A0A9D5HYW4"/>
<protein>
    <submittedName>
        <fullName evidence="1">Uncharacterized protein</fullName>
    </submittedName>
</protein>
<dbReference type="InterPro" id="IPR016024">
    <property type="entry name" value="ARM-type_fold"/>
</dbReference>
<dbReference type="SUPFAM" id="SSF48371">
    <property type="entry name" value="ARM repeat"/>
    <property type="match status" value="1"/>
</dbReference>
<name>A0A9D5HYW4_9CRYT</name>
<sequence>MTGVYEKQCRGARFDYMVSTVENCRNLLEEKNYKESYSLICELLLSICNDRELVEEFFYSGAFEFCCEFLRIKGDSDMRIMNRDTPDVQEIEIPSLIVEQFSLLSSFTLQSFDEDIGEISMLIFFLTERHRYYVDVNWKSNELKYMGIFLHSHFQFLYSAIKSLNNLEKSEGISILLLTLKNIEVAIRGFPAHRIVPNMVKVLTENSTWEIISQLSETIISNTLELVFEKKEKSKNENVNILMQFRECTLMLIQILTYFPTIGTSAGINRHIIPSFQQIGLQKLFLTQSNSMVSIRCSCRYCENCRKIQKICTKREELIIKESIPLLQELVEVFMRNNALDMLSNLITSIQNIDNSCLIDETPSGNYFGYQKTFINMIPFIQKAFDTDQLNKVVVTLMQIMPKSTKILANDLLTTLEFNKTCFTIMAISNSKMEASDLNLGEQANSKSIEIITLTEQAKSIVGCLTGIILQSYDFPLKNNENAQLSGILEIICPTFELLLRKCIIEWEKQMEIINNNRFTNEQMIMILSEINTLLNLLLPIYLKYLRQKNSNSKNLNKQPFQYLQKKLSIILSMLSECFLSLCQIFITESSSDKSLKDNSKVSTQVKVSQEQKDILYSIGFSLMSSLSIISDVSTYSWTCVSRRRYLPSPHFKVCGWISSNQFKFIDLWKRIFVTERCIVIKELSQIITLVSERSSALNSKDIITRSLKFSSEDNDQYDAFLEDTDDEVLNDTIENSSLYLNSIE</sequence>
<comment type="caution">
    <text evidence="1">The sequence shown here is derived from an EMBL/GenBank/DDBJ whole genome shotgun (WGS) entry which is preliminary data.</text>
</comment>
<evidence type="ECO:0000313" key="1">
    <source>
        <dbReference type="EMBL" id="KAJ1613350.1"/>
    </source>
</evidence>
<organism evidence="1">
    <name type="scientific">Cryptosporidium canis</name>
    <dbReference type="NCBI Taxonomy" id="195482"/>
    <lineage>
        <taxon>Eukaryota</taxon>
        <taxon>Sar</taxon>
        <taxon>Alveolata</taxon>
        <taxon>Apicomplexa</taxon>
        <taxon>Conoidasida</taxon>
        <taxon>Coccidia</taxon>
        <taxon>Eucoccidiorida</taxon>
        <taxon>Eimeriorina</taxon>
        <taxon>Cryptosporidiidae</taxon>
        <taxon>Cryptosporidium</taxon>
    </lineage>
</organism>
<reference evidence="1" key="1">
    <citation type="submission" date="2022-10" db="EMBL/GenBank/DDBJ databases">
        <title>Adaptive evolution leads to modifications in subtelomeric GC content in a zoonotic Cryptosporidium species.</title>
        <authorList>
            <person name="Li J."/>
            <person name="Feng Y."/>
            <person name="Xiao L."/>
        </authorList>
    </citation>
    <scope>NUCLEOTIDE SEQUENCE</scope>
    <source>
        <strain evidence="1">33844</strain>
    </source>
</reference>